<dbReference type="PROSITE" id="PS51257">
    <property type="entry name" value="PROKAR_LIPOPROTEIN"/>
    <property type="match status" value="1"/>
</dbReference>
<evidence type="ECO:0000256" key="1">
    <source>
        <dbReference type="SAM" id="SignalP"/>
    </source>
</evidence>
<keyword evidence="4" id="KW-1185">Reference proteome</keyword>
<evidence type="ECO:0000313" key="3">
    <source>
        <dbReference type="EMBL" id="GAS91532.1"/>
    </source>
</evidence>
<dbReference type="AlphaFoldDB" id="A0A117I7E1"/>
<reference evidence="4" key="2">
    <citation type="submission" date="2016-02" db="EMBL/GenBank/DDBJ databases">
        <title>Draft genome sequence of five rapidly growing Mycobacterium species.</title>
        <authorList>
            <person name="Katahira K."/>
            <person name="Gotou Y."/>
            <person name="Iida K."/>
            <person name="Ogura Y."/>
            <person name="Hayashi T."/>
        </authorList>
    </citation>
    <scope>NUCLEOTIDE SEQUENCE [LARGE SCALE GENOMIC DNA]</scope>
    <source>
        <strain evidence="4">JCM15654</strain>
    </source>
</reference>
<reference evidence="4" key="1">
    <citation type="journal article" date="2016" name="Genome Announc.">
        <title>Draft Genome Sequences of Five Rapidly Growing Mycobacterium Species, M. thermoresistibile, M. fortuitum subsp. acetamidolyticum, M. canariasense, M. brisbanense, and M. novocastrense.</title>
        <authorList>
            <person name="Katahira K."/>
            <person name="Ogura Y."/>
            <person name="Gotoh Y."/>
            <person name="Hayashi T."/>
        </authorList>
    </citation>
    <scope>NUCLEOTIDE SEQUENCE [LARGE SCALE GENOMIC DNA]</scope>
    <source>
        <strain evidence="4">JCM15654</strain>
    </source>
</reference>
<name>A0A117I7E1_9MYCO</name>
<dbReference type="OrthoDB" id="4761399at2"/>
<dbReference type="Gene3D" id="3.40.1000.70">
    <property type="entry name" value="PknH-like extracellular domain"/>
    <property type="match status" value="1"/>
</dbReference>
<dbReference type="InterPro" id="IPR026954">
    <property type="entry name" value="PknH-like_Extracell"/>
</dbReference>
<dbReference type="EMBL" id="BCSX01000049">
    <property type="protein sequence ID" value="GAS91532.1"/>
    <property type="molecule type" value="Genomic_DNA"/>
</dbReference>
<evidence type="ECO:0000313" key="4">
    <source>
        <dbReference type="Proteomes" id="UP000069620"/>
    </source>
</evidence>
<dbReference type="Proteomes" id="UP000069620">
    <property type="component" value="Unassembled WGS sequence"/>
</dbReference>
<protein>
    <recommendedName>
        <fullName evidence="2">PknH-like extracellular domain-containing protein</fullName>
    </recommendedName>
</protein>
<feature type="signal peptide" evidence="1">
    <location>
        <begin position="1"/>
        <end position="23"/>
    </location>
</feature>
<comment type="caution">
    <text evidence="3">The sequence shown here is derived from an EMBL/GenBank/DDBJ whole genome shotgun (WGS) entry which is preliminary data.</text>
</comment>
<gene>
    <name evidence="3" type="ORF">RMCB_5628</name>
</gene>
<dbReference type="Pfam" id="PF14032">
    <property type="entry name" value="PknH_C"/>
    <property type="match status" value="1"/>
</dbReference>
<dbReference type="STRING" id="146020.RMCB_5628"/>
<dbReference type="RefSeq" id="WP_029370956.1">
    <property type="nucleotide sequence ID" value="NZ_BCSX01000049.1"/>
</dbReference>
<feature type="chain" id="PRO_5038529731" description="PknH-like extracellular domain-containing protein" evidence="1">
    <location>
        <begin position="24"/>
        <end position="236"/>
    </location>
</feature>
<organism evidence="3 4">
    <name type="scientific">Mycolicibacterium brisbanense</name>
    <dbReference type="NCBI Taxonomy" id="146020"/>
    <lineage>
        <taxon>Bacteria</taxon>
        <taxon>Bacillati</taxon>
        <taxon>Actinomycetota</taxon>
        <taxon>Actinomycetes</taxon>
        <taxon>Mycobacteriales</taxon>
        <taxon>Mycobacteriaceae</taxon>
        <taxon>Mycolicibacterium</taxon>
    </lineage>
</organism>
<feature type="domain" description="PknH-like extracellular" evidence="2">
    <location>
        <begin position="47"/>
        <end position="227"/>
    </location>
</feature>
<dbReference type="InterPro" id="IPR038232">
    <property type="entry name" value="PknH-like_Extracell_sf"/>
</dbReference>
<proteinExistence type="predicted"/>
<accession>A0A117I7E1</accession>
<evidence type="ECO:0000259" key="2">
    <source>
        <dbReference type="Pfam" id="PF14032"/>
    </source>
</evidence>
<sequence length="236" mass="24783">MRFVATAITVSAVCILAAGCGQSQEQPAAKTPTTPMITSFAPLPLAPKILPALLLSPEEINATMAAGGMVVTATNTEMSDDSATMTPRDCLAIDGAVQAPIYADSGYTNVLDVTMREPDTFVHYAHQGVVLYGSADQAKAFYEASAKQWPACTHYSHTQSGTQWDVAPISDKDGMLSTVSTQSNAQAGGWACGRALTAHNNVVVDVNTCSANPADTAVKIAQQIAARVEKPPWQKP</sequence>
<keyword evidence="1" id="KW-0732">Signal</keyword>